<comment type="caution">
    <text evidence="1">The sequence shown here is derived from an EMBL/GenBank/DDBJ whole genome shotgun (WGS) entry which is preliminary data.</text>
</comment>
<sequence>MNDRRTLKPADGRLVRHPADYRPLAAEGEPVELNSYWRRKLKAGDVIEVKPAASAAAKEEGN</sequence>
<dbReference type="Proteomes" id="UP001589891">
    <property type="component" value="Unassembled WGS sequence"/>
</dbReference>
<protein>
    <submittedName>
        <fullName evidence="1">DUF2635 domain-containing protein</fullName>
    </submittedName>
</protein>
<dbReference type="EMBL" id="JBHLSS010000095">
    <property type="protein sequence ID" value="MFC0710752.1"/>
    <property type="molecule type" value="Genomic_DNA"/>
</dbReference>
<organism evidence="1 2">
    <name type="scientific">Azorhizophilus paspali</name>
    <name type="common">Azotobacter paspali</name>
    <dbReference type="NCBI Taxonomy" id="69963"/>
    <lineage>
        <taxon>Bacteria</taxon>
        <taxon>Pseudomonadati</taxon>
        <taxon>Pseudomonadota</taxon>
        <taxon>Gammaproteobacteria</taxon>
        <taxon>Pseudomonadales</taxon>
        <taxon>Pseudomonadaceae</taxon>
        <taxon>Azorhizophilus</taxon>
    </lineage>
</organism>
<evidence type="ECO:0000313" key="2">
    <source>
        <dbReference type="Proteomes" id="UP001589891"/>
    </source>
</evidence>
<keyword evidence="2" id="KW-1185">Reference proteome</keyword>
<proteinExistence type="predicted"/>
<accession>A0ABV6SMI9</accession>
<dbReference type="RefSeq" id="WP_376947154.1">
    <property type="nucleotide sequence ID" value="NZ_CP171449.1"/>
</dbReference>
<gene>
    <name evidence="1" type="ORF">ACFFGX_14745</name>
</gene>
<evidence type="ECO:0000313" key="1">
    <source>
        <dbReference type="EMBL" id="MFC0710752.1"/>
    </source>
</evidence>
<name>A0ABV6SMI9_AZOPA</name>
<dbReference type="InterPro" id="IPR024400">
    <property type="entry name" value="DUF2635"/>
</dbReference>
<reference evidence="1 2" key="1">
    <citation type="submission" date="2024-09" db="EMBL/GenBank/DDBJ databases">
        <authorList>
            <person name="Sun Q."/>
            <person name="Mori K."/>
        </authorList>
    </citation>
    <scope>NUCLEOTIDE SEQUENCE [LARGE SCALE GENOMIC DNA]</scope>
    <source>
        <strain evidence="1 2">NCAIM B.01794</strain>
    </source>
</reference>
<dbReference type="Pfam" id="PF10948">
    <property type="entry name" value="DUF2635"/>
    <property type="match status" value="1"/>
</dbReference>